<dbReference type="OrthoDB" id="2098203at2759"/>
<sequence>MRPPQSITAVLRTPSSSKSTSRIFTRNAGRKVVASDPQNEILRRSLYPSNIRNKETPTGTWRPDVMKALRRAIPSKQAHETIERAWLLHERHMRWKRNEEAERKFESMRRAMAELEKVDPILFKEANRVEDPRKRTPAEVELSKSLRGAPKKAMESRLPGLFPREMRLPTDTPPREGWVYNWRP</sequence>
<dbReference type="FunCoup" id="A0A0H2S952">
    <property type="interactions" value="7"/>
</dbReference>
<dbReference type="PANTHER" id="PTHR39150:SF1">
    <property type="entry name" value="LARGE RIBOSOMAL SUBUNIT PROTEIN ML40"/>
    <property type="match status" value="1"/>
</dbReference>
<dbReference type="InParanoid" id="A0A0H2S952"/>
<organism evidence="2 3">
    <name type="scientific">Schizopora paradoxa</name>
    <dbReference type="NCBI Taxonomy" id="27342"/>
    <lineage>
        <taxon>Eukaryota</taxon>
        <taxon>Fungi</taxon>
        <taxon>Dikarya</taxon>
        <taxon>Basidiomycota</taxon>
        <taxon>Agaricomycotina</taxon>
        <taxon>Agaricomycetes</taxon>
        <taxon>Hymenochaetales</taxon>
        <taxon>Schizoporaceae</taxon>
        <taxon>Schizopora</taxon>
    </lineage>
</organism>
<reference evidence="2 3" key="1">
    <citation type="submission" date="2015-04" db="EMBL/GenBank/DDBJ databases">
        <title>Complete genome sequence of Schizopora paradoxa KUC8140, a cosmopolitan wood degrader in East Asia.</title>
        <authorList>
            <consortium name="DOE Joint Genome Institute"/>
            <person name="Min B."/>
            <person name="Park H."/>
            <person name="Jang Y."/>
            <person name="Kim J.-J."/>
            <person name="Kim K.H."/>
            <person name="Pangilinan J."/>
            <person name="Lipzen A."/>
            <person name="Riley R."/>
            <person name="Grigoriev I.V."/>
            <person name="Spatafora J.W."/>
            <person name="Choi I.-G."/>
        </authorList>
    </citation>
    <scope>NUCLEOTIDE SEQUENCE [LARGE SCALE GENOMIC DNA]</scope>
    <source>
        <strain evidence="2 3">KUC8140</strain>
    </source>
</reference>
<name>A0A0H2S952_9AGAM</name>
<keyword evidence="3" id="KW-1185">Reference proteome</keyword>
<dbReference type="AlphaFoldDB" id="A0A0H2S952"/>
<evidence type="ECO:0000256" key="1">
    <source>
        <dbReference type="SAM" id="MobiDB-lite"/>
    </source>
</evidence>
<evidence type="ECO:0008006" key="4">
    <source>
        <dbReference type="Google" id="ProtNLM"/>
    </source>
</evidence>
<dbReference type="EMBL" id="KQ085882">
    <property type="protein sequence ID" value="KLO20782.1"/>
    <property type="molecule type" value="Genomic_DNA"/>
</dbReference>
<evidence type="ECO:0000313" key="2">
    <source>
        <dbReference type="EMBL" id="KLO20782.1"/>
    </source>
</evidence>
<feature type="compositionally biased region" description="Polar residues" evidence="1">
    <location>
        <begin position="1"/>
        <end position="24"/>
    </location>
</feature>
<dbReference type="GO" id="GO:0032543">
    <property type="term" value="P:mitochondrial translation"/>
    <property type="evidence" value="ECO:0007669"/>
    <property type="project" value="InterPro"/>
</dbReference>
<feature type="region of interest" description="Disordered" evidence="1">
    <location>
        <begin position="129"/>
        <end position="169"/>
    </location>
</feature>
<dbReference type="STRING" id="27342.A0A0H2S952"/>
<accession>A0A0H2S952</accession>
<proteinExistence type="predicted"/>
<dbReference type="GO" id="GO:0005739">
    <property type="term" value="C:mitochondrion"/>
    <property type="evidence" value="ECO:0007669"/>
    <property type="project" value="GOC"/>
</dbReference>
<dbReference type="Proteomes" id="UP000053477">
    <property type="component" value="Unassembled WGS sequence"/>
</dbReference>
<dbReference type="GO" id="GO:0003735">
    <property type="term" value="F:structural constituent of ribosome"/>
    <property type="evidence" value="ECO:0007669"/>
    <property type="project" value="InterPro"/>
</dbReference>
<feature type="compositionally biased region" description="Basic and acidic residues" evidence="1">
    <location>
        <begin position="129"/>
        <end position="144"/>
    </location>
</feature>
<protein>
    <recommendedName>
        <fullName evidence="4">54S ribosomal protein L28, mitochondrial</fullName>
    </recommendedName>
</protein>
<gene>
    <name evidence="2" type="ORF">SCHPADRAFT_863633</name>
</gene>
<dbReference type="PANTHER" id="PTHR39150">
    <property type="entry name" value="54S RIBOSOMAL PROTEIN L28, MITOCHONDRIAL"/>
    <property type="match status" value="1"/>
</dbReference>
<dbReference type="InterPro" id="IPR042831">
    <property type="entry name" value="Ribosomal_mL40_fung"/>
</dbReference>
<feature type="region of interest" description="Disordered" evidence="1">
    <location>
        <begin position="1"/>
        <end position="36"/>
    </location>
</feature>
<evidence type="ECO:0000313" key="3">
    <source>
        <dbReference type="Proteomes" id="UP000053477"/>
    </source>
</evidence>
<dbReference type="Gene3D" id="6.10.250.3440">
    <property type="match status" value="1"/>
</dbReference>